<dbReference type="GO" id="GO:0003677">
    <property type="term" value="F:DNA binding"/>
    <property type="evidence" value="ECO:0007669"/>
    <property type="project" value="UniProtKB-KW"/>
</dbReference>
<sequence length="244" mass="27093">MRRAQLVDEVIEQLRLRISSGDFKVGDRLPAETVLVSELGVGRTTLREAVRVLEHAGLFEVRQGSGTYLRSSTDAKALAPRLRHARVLDVLDVRRALEIEMTRMAAAYRTEAALVALRDSLERMRRGMESGDQRVFIDAEMEIYRVIAAGTQNAIMIEIYGLFSEALRLALTQIIAIPGVMPDCLARHEQLFKAIEARDVDKAEAVAKAHLGRVTRLVQEVLGDARVDEAGKKDAQAVQPLRAP</sequence>
<evidence type="ECO:0000313" key="6">
    <source>
        <dbReference type="Proteomes" id="UP000253529"/>
    </source>
</evidence>
<dbReference type="CDD" id="cd07377">
    <property type="entry name" value="WHTH_GntR"/>
    <property type="match status" value="1"/>
</dbReference>
<dbReference type="InterPro" id="IPR011711">
    <property type="entry name" value="GntR_C"/>
</dbReference>
<dbReference type="AlphaFoldDB" id="A0A366FLY8"/>
<dbReference type="SUPFAM" id="SSF48008">
    <property type="entry name" value="GntR ligand-binding domain-like"/>
    <property type="match status" value="1"/>
</dbReference>
<reference evidence="5 6" key="1">
    <citation type="submission" date="2018-06" db="EMBL/GenBank/DDBJ databases">
        <title>Genomic Encyclopedia of Type Strains, Phase IV (KMG-IV): sequencing the most valuable type-strain genomes for metagenomic binning, comparative biology and taxonomic classification.</title>
        <authorList>
            <person name="Goeker M."/>
        </authorList>
    </citation>
    <scope>NUCLEOTIDE SEQUENCE [LARGE SCALE GENOMIC DNA]</scope>
    <source>
        <strain evidence="5 6">DSM 24875</strain>
    </source>
</reference>
<gene>
    <name evidence="5" type="ORF">DFR50_108148</name>
</gene>
<organism evidence="5 6">
    <name type="scientific">Roseiarcus fermentans</name>
    <dbReference type="NCBI Taxonomy" id="1473586"/>
    <lineage>
        <taxon>Bacteria</taxon>
        <taxon>Pseudomonadati</taxon>
        <taxon>Pseudomonadota</taxon>
        <taxon>Alphaproteobacteria</taxon>
        <taxon>Hyphomicrobiales</taxon>
        <taxon>Roseiarcaceae</taxon>
        <taxon>Roseiarcus</taxon>
    </lineage>
</organism>
<comment type="caution">
    <text evidence="5">The sequence shown here is derived from an EMBL/GenBank/DDBJ whole genome shotgun (WGS) entry which is preliminary data.</text>
</comment>
<accession>A0A366FLY8</accession>
<keyword evidence="1" id="KW-0805">Transcription regulation</keyword>
<dbReference type="Gene3D" id="1.10.10.10">
    <property type="entry name" value="Winged helix-like DNA-binding domain superfamily/Winged helix DNA-binding domain"/>
    <property type="match status" value="1"/>
</dbReference>
<dbReference type="Gene3D" id="1.20.120.530">
    <property type="entry name" value="GntR ligand-binding domain-like"/>
    <property type="match status" value="1"/>
</dbReference>
<keyword evidence="2" id="KW-0238">DNA-binding</keyword>
<proteinExistence type="predicted"/>
<protein>
    <submittedName>
        <fullName evidence="5">GntR family transcriptional regulator</fullName>
    </submittedName>
</protein>
<evidence type="ECO:0000256" key="1">
    <source>
        <dbReference type="ARBA" id="ARBA00023015"/>
    </source>
</evidence>
<dbReference type="GO" id="GO:0003700">
    <property type="term" value="F:DNA-binding transcription factor activity"/>
    <property type="evidence" value="ECO:0007669"/>
    <property type="project" value="InterPro"/>
</dbReference>
<dbReference type="SMART" id="SM00345">
    <property type="entry name" value="HTH_GNTR"/>
    <property type="match status" value="1"/>
</dbReference>
<dbReference type="Pfam" id="PF07729">
    <property type="entry name" value="FCD"/>
    <property type="match status" value="1"/>
</dbReference>
<evidence type="ECO:0000256" key="3">
    <source>
        <dbReference type="ARBA" id="ARBA00023163"/>
    </source>
</evidence>
<dbReference type="RefSeq" id="WP_170153123.1">
    <property type="nucleotide sequence ID" value="NZ_QNRK01000008.1"/>
</dbReference>
<dbReference type="PANTHER" id="PTHR43537">
    <property type="entry name" value="TRANSCRIPTIONAL REGULATOR, GNTR FAMILY"/>
    <property type="match status" value="1"/>
</dbReference>
<dbReference type="SMART" id="SM00895">
    <property type="entry name" value="FCD"/>
    <property type="match status" value="1"/>
</dbReference>
<dbReference type="PROSITE" id="PS50949">
    <property type="entry name" value="HTH_GNTR"/>
    <property type="match status" value="1"/>
</dbReference>
<evidence type="ECO:0000259" key="4">
    <source>
        <dbReference type="PROSITE" id="PS50949"/>
    </source>
</evidence>
<evidence type="ECO:0000256" key="2">
    <source>
        <dbReference type="ARBA" id="ARBA00023125"/>
    </source>
</evidence>
<dbReference type="PRINTS" id="PR00035">
    <property type="entry name" value="HTHGNTR"/>
</dbReference>
<dbReference type="Proteomes" id="UP000253529">
    <property type="component" value="Unassembled WGS sequence"/>
</dbReference>
<dbReference type="InterPro" id="IPR036388">
    <property type="entry name" value="WH-like_DNA-bd_sf"/>
</dbReference>
<dbReference type="InterPro" id="IPR036390">
    <property type="entry name" value="WH_DNA-bd_sf"/>
</dbReference>
<dbReference type="InterPro" id="IPR008920">
    <property type="entry name" value="TF_FadR/GntR_C"/>
</dbReference>
<keyword evidence="3" id="KW-0804">Transcription</keyword>
<dbReference type="PANTHER" id="PTHR43537:SF47">
    <property type="entry name" value="REGULATORY PROTEIN GNTR HTH"/>
    <property type="match status" value="1"/>
</dbReference>
<dbReference type="InterPro" id="IPR000524">
    <property type="entry name" value="Tscrpt_reg_HTH_GntR"/>
</dbReference>
<dbReference type="EMBL" id="QNRK01000008">
    <property type="protein sequence ID" value="RBP15591.1"/>
    <property type="molecule type" value="Genomic_DNA"/>
</dbReference>
<evidence type="ECO:0000313" key="5">
    <source>
        <dbReference type="EMBL" id="RBP15591.1"/>
    </source>
</evidence>
<feature type="domain" description="HTH gntR-type" evidence="4">
    <location>
        <begin position="4"/>
        <end position="72"/>
    </location>
</feature>
<dbReference type="Pfam" id="PF00392">
    <property type="entry name" value="GntR"/>
    <property type="match status" value="1"/>
</dbReference>
<keyword evidence="6" id="KW-1185">Reference proteome</keyword>
<dbReference type="SUPFAM" id="SSF46785">
    <property type="entry name" value="Winged helix' DNA-binding domain"/>
    <property type="match status" value="1"/>
</dbReference>
<name>A0A366FLY8_9HYPH</name>